<comment type="caution">
    <text evidence="6">The sequence shown here is derived from an EMBL/GenBank/DDBJ whole genome shotgun (WGS) entry which is preliminary data.</text>
</comment>
<dbReference type="PANTHER" id="PTHR11785">
    <property type="entry name" value="AMINO ACID TRANSPORTER"/>
    <property type="match status" value="1"/>
</dbReference>
<feature type="transmembrane region" description="Helical" evidence="5">
    <location>
        <begin position="168"/>
        <end position="190"/>
    </location>
</feature>
<feature type="transmembrane region" description="Helical" evidence="5">
    <location>
        <begin position="135"/>
        <end position="156"/>
    </location>
</feature>
<dbReference type="RefSeq" id="WP_345092317.1">
    <property type="nucleotide sequence ID" value="NZ_BAABCS010000014.1"/>
</dbReference>
<feature type="transmembrane region" description="Helical" evidence="5">
    <location>
        <begin position="265"/>
        <end position="286"/>
    </location>
</feature>
<dbReference type="PIRSF" id="PIRSF006060">
    <property type="entry name" value="AA_transporter"/>
    <property type="match status" value="1"/>
</dbReference>
<dbReference type="PANTHER" id="PTHR11785:SF512">
    <property type="entry name" value="SOBREMESA, ISOFORM B"/>
    <property type="match status" value="1"/>
</dbReference>
<dbReference type="Pfam" id="PF13520">
    <property type="entry name" value="AA_permease_2"/>
    <property type="match status" value="1"/>
</dbReference>
<evidence type="ECO:0000256" key="4">
    <source>
        <dbReference type="ARBA" id="ARBA00023136"/>
    </source>
</evidence>
<protein>
    <submittedName>
        <fullName evidence="6">Amino acid permease</fullName>
    </submittedName>
</protein>
<dbReference type="Gene3D" id="1.20.1740.10">
    <property type="entry name" value="Amino acid/polyamine transporter I"/>
    <property type="match status" value="1"/>
</dbReference>
<accession>A0ABP7UNV6</accession>
<organism evidence="6 7">
    <name type="scientific">Flavobacterium chungnamense</name>
    <dbReference type="NCBI Taxonomy" id="706182"/>
    <lineage>
        <taxon>Bacteria</taxon>
        <taxon>Pseudomonadati</taxon>
        <taxon>Bacteroidota</taxon>
        <taxon>Flavobacteriia</taxon>
        <taxon>Flavobacteriales</taxon>
        <taxon>Flavobacteriaceae</taxon>
        <taxon>Flavobacterium</taxon>
    </lineage>
</organism>
<feature type="transmembrane region" description="Helical" evidence="5">
    <location>
        <begin position="431"/>
        <end position="455"/>
    </location>
</feature>
<evidence type="ECO:0000313" key="7">
    <source>
        <dbReference type="Proteomes" id="UP001500426"/>
    </source>
</evidence>
<name>A0ABP7UNV6_9FLAO</name>
<dbReference type="InterPro" id="IPR050598">
    <property type="entry name" value="AminoAcid_Transporter"/>
</dbReference>
<keyword evidence="2 5" id="KW-0812">Transmembrane</keyword>
<evidence type="ECO:0000256" key="2">
    <source>
        <dbReference type="ARBA" id="ARBA00022692"/>
    </source>
</evidence>
<dbReference type="InterPro" id="IPR002293">
    <property type="entry name" value="AA/rel_permease1"/>
</dbReference>
<evidence type="ECO:0000256" key="3">
    <source>
        <dbReference type="ARBA" id="ARBA00022989"/>
    </source>
</evidence>
<evidence type="ECO:0000256" key="5">
    <source>
        <dbReference type="SAM" id="Phobius"/>
    </source>
</evidence>
<keyword evidence="4 5" id="KW-0472">Membrane</keyword>
<evidence type="ECO:0000313" key="6">
    <source>
        <dbReference type="EMBL" id="GAA4048466.1"/>
    </source>
</evidence>
<sequence>MSELKHELKRSLGLIDATSIVAGSMIGSGIFIVTTQMAKDVGSAAWILVIWLVTGLLTMSAALSYGELAGMMPNAGGQFVYIQRAYGKLASFLYGWTVFTVIQTGVIAAVAVAFAKYSAVFFPVLDTELIKIGDSFVFTNKQVLAMASILLLTYINTRGVKTGKSIQLFFTSTKLIALFALIILGLYVGLKTDVLSNNFANMWDASKTIVNPDGSITVTKLVGIGLIGAMGATIINSLFSSDAWNNVTFIAGEIKDPKKNIPRSLFLGTLIVTIIYILANVAYLALLPINGTPDSGSVLGNGIMFASEDRVGTAAANMIMGNIGVFVMAGLIMISTFGCNSGLILSGGRLFYAMAKDNLFFKAAGDLNDKDAPARALWLQCLWACILCISGKYGDLLTYATFASLLFYILTIYGIFILRKNEPNAERPYKAFGYPIIPILYIVVTALICISLLIYDTKSTGLGLFIVGLGIPVYYLFLNKKE</sequence>
<dbReference type="EMBL" id="BAABCS010000014">
    <property type="protein sequence ID" value="GAA4048466.1"/>
    <property type="molecule type" value="Genomic_DNA"/>
</dbReference>
<feature type="transmembrane region" description="Helical" evidence="5">
    <location>
        <begin position="323"/>
        <end position="352"/>
    </location>
</feature>
<feature type="transmembrane region" description="Helical" evidence="5">
    <location>
        <begin position="89"/>
        <end position="115"/>
    </location>
</feature>
<feature type="transmembrane region" description="Helical" evidence="5">
    <location>
        <begin position="45"/>
        <end position="68"/>
    </location>
</feature>
<keyword evidence="3 5" id="KW-1133">Transmembrane helix</keyword>
<keyword evidence="7" id="KW-1185">Reference proteome</keyword>
<evidence type="ECO:0000256" key="1">
    <source>
        <dbReference type="ARBA" id="ARBA00004141"/>
    </source>
</evidence>
<feature type="transmembrane region" description="Helical" evidence="5">
    <location>
        <begin position="221"/>
        <end position="244"/>
    </location>
</feature>
<feature type="transmembrane region" description="Helical" evidence="5">
    <location>
        <begin position="461"/>
        <end position="478"/>
    </location>
</feature>
<proteinExistence type="predicted"/>
<feature type="transmembrane region" description="Helical" evidence="5">
    <location>
        <begin position="12"/>
        <end position="33"/>
    </location>
</feature>
<comment type="subcellular location">
    <subcellularLocation>
        <location evidence="1">Membrane</location>
        <topology evidence="1">Multi-pass membrane protein</topology>
    </subcellularLocation>
</comment>
<feature type="transmembrane region" description="Helical" evidence="5">
    <location>
        <begin position="399"/>
        <end position="419"/>
    </location>
</feature>
<reference evidence="7" key="1">
    <citation type="journal article" date="2019" name="Int. J. Syst. Evol. Microbiol.">
        <title>The Global Catalogue of Microorganisms (GCM) 10K type strain sequencing project: providing services to taxonomists for standard genome sequencing and annotation.</title>
        <authorList>
            <consortium name="The Broad Institute Genomics Platform"/>
            <consortium name="The Broad Institute Genome Sequencing Center for Infectious Disease"/>
            <person name="Wu L."/>
            <person name="Ma J."/>
        </authorList>
    </citation>
    <scope>NUCLEOTIDE SEQUENCE [LARGE SCALE GENOMIC DNA]</scope>
    <source>
        <strain evidence="7">JCM 17068</strain>
    </source>
</reference>
<gene>
    <name evidence="6" type="ORF">GCM10022388_12590</name>
</gene>
<dbReference type="Proteomes" id="UP001500426">
    <property type="component" value="Unassembled WGS sequence"/>
</dbReference>